<accession>A0A699ZJ70</accession>
<dbReference type="Proteomes" id="UP000485058">
    <property type="component" value="Unassembled WGS sequence"/>
</dbReference>
<dbReference type="AlphaFoldDB" id="A0A699ZJ70"/>
<dbReference type="EMBL" id="BLLF01001334">
    <property type="protein sequence ID" value="GFH18658.1"/>
    <property type="molecule type" value="Genomic_DNA"/>
</dbReference>
<protein>
    <submittedName>
        <fullName evidence="1">Uncharacterized protein</fullName>
    </submittedName>
</protein>
<name>A0A699ZJ70_HAELA</name>
<keyword evidence="2" id="KW-1185">Reference proteome</keyword>
<sequence>MEVWEPMWLQGLPFIAYRSANFKPEICQVC</sequence>
<reference evidence="1 2" key="1">
    <citation type="submission" date="2020-02" db="EMBL/GenBank/DDBJ databases">
        <title>Draft genome sequence of Haematococcus lacustris strain NIES-144.</title>
        <authorList>
            <person name="Morimoto D."/>
            <person name="Nakagawa S."/>
            <person name="Yoshida T."/>
            <person name="Sawayama S."/>
        </authorList>
    </citation>
    <scope>NUCLEOTIDE SEQUENCE [LARGE SCALE GENOMIC DNA]</scope>
    <source>
        <strain evidence="1 2">NIES-144</strain>
    </source>
</reference>
<evidence type="ECO:0000313" key="2">
    <source>
        <dbReference type="Proteomes" id="UP000485058"/>
    </source>
</evidence>
<evidence type="ECO:0000313" key="1">
    <source>
        <dbReference type="EMBL" id="GFH18658.1"/>
    </source>
</evidence>
<gene>
    <name evidence="1" type="ORF">HaLaN_15498</name>
</gene>
<comment type="caution">
    <text evidence="1">The sequence shown here is derived from an EMBL/GenBank/DDBJ whole genome shotgun (WGS) entry which is preliminary data.</text>
</comment>
<proteinExistence type="predicted"/>
<organism evidence="1 2">
    <name type="scientific">Haematococcus lacustris</name>
    <name type="common">Green alga</name>
    <name type="synonym">Haematococcus pluvialis</name>
    <dbReference type="NCBI Taxonomy" id="44745"/>
    <lineage>
        <taxon>Eukaryota</taxon>
        <taxon>Viridiplantae</taxon>
        <taxon>Chlorophyta</taxon>
        <taxon>core chlorophytes</taxon>
        <taxon>Chlorophyceae</taxon>
        <taxon>CS clade</taxon>
        <taxon>Chlamydomonadales</taxon>
        <taxon>Haematococcaceae</taxon>
        <taxon>Haematococcus</taxon>
    </lineage>
</organism>